<keyword evidence="4" id="KW-1185">Reference proteome</keyword>
<feature type="region of interest" description="Disordered" evidence="1">
    <location>
        <begin position="96"/>
        <end position="122"/>
    </location>
</feature>
<dbReference type="EMBL" id="SDOX01000166">
    <property type="protein sequence ID" value="TFJ80445.1"/>
    <property type="molecule type" value="Genomic_DNA"/>
</dbReference>
<dbReference type="Proteomes" id="UP000355283">
    <property type="component" value="Unassembled WGS sequence"/>
</dbReference>
<dbReference type="InterPro" id="IPR029068">
    <property type="entry name" value="Glyas_Bleomycin-R_OHBP_Dase"/>
</dbReference>
<dbReference type="OrthoDB" id="16820at2759"/>
<dbReference type="PANTHER" id="PTHR46142:SF3">
    <property type="entry name" value="F18B13.24 PROTEIN"/>
    <property type="match status" value="1"/>
</dbReference>
<dbReference type="Gene3D" id="3.10.180.10">
    <property type="entry name" value="2,3-Dihydroxybiphenyl 1,2-Dioxygenase, domain 1"/>
    <property type="match status" value="1"/>
</dbReference>
<dbReference type="PANTHER" id="PTHR46142">
    <property type="match status" value="1"/>
</dbReference>
<proteinExistence type="predicted"/>
<dbReference type="AlphaFoldDB" id="A0A4D9CS97"/>
<evidence type="ECO:0000313" key="3">
    <source>
        <dbReference type="EMBL" id="TFJ80445.1"/>
    </source>
</evidence>
<evidence type="ECO:0000256" key="1">
    <source>
        <dbReference type="SAM" id="MobiDB-lite"/>
    </source>
</evidence>
<reference evidence="3 4" key="1">
    <citation type="submission" date="2019-01" db="EMBL/GenBank/DDBJ databases">
        <title>Nuclear Genome Assembly of the Microalgal Biofuel strain Nannochloropsis salina CCMP1776.</title>
        <authorList>
            <person name="Hovde B."/>
        </authorList>
    </citation>
    <scope>NUCLEOTIDE SEQUENCE [LARGE SCALE GENOMIC DNA]</scope>
    <source>
        <strain evidence="3 4">CCMP1776</strain>
    </source>
</reference>
<evidence type="ECO:0000259" key="2">
    <source>
        <dbReference type="PROSITE" id="PS51819"/>
    </source>
</evidence>
<feature type="domain" description="VOC" evidence="2">
    <location>
        <begin position="135"/>
        <end position="262"/>
    </location>
</feature>
<protein>
    <recommendedName>
        <fullName evidence="2">VOC domain-containing protein</fullName>
    </recommendedName>
</protein>
<gene>
    <name evidence="3" type="ORF">NSK_008186</name>
</gene>
<organism evidence="3 4">
    <name type="scientific">Nannochloropsis salina CCMP1776</name>
    <dbReference type="NCBI Taxonomy" id="1027361"/>
    <lineage>
        <taxon>Eukaryota</taxon>
        <taxon>Sar</taxon>
        <taxon>Stramenopiles</taxon>
        <taxon>Ochrophyta</taxon>
        <taxon>Eustigmatophyceae</taxon>
        <taxon>Eustigmatales</taxon>
        <taxon>Monodopsidaceae</taxon>
        <taxon>Microchloropsis</taxon>
        <taxon>Microchloropsis salina</taxon>
    </lineage>
</organism>
<dbReference type="SUPFAM" id="SSF54593">
    <property type="entry name" value="Glyoxalase/Bleomycin resistance protein/Dihydroxybiphenyl dioxygenase"/>
    <property type="match status" value="1"/>
</dbReference>
<evidence type="ECO:0000313" key="4">
    <source>
        <dbReference type="Proteomes" id="UP000355283"/>
    </source>
</evidence>
<sequence>MPKPQGNGEDTSSSLVAAAADSFTFGPSVASNSMHRLPTPMKKKMPGQGFPSGRAHAVHLPRPSAPATSLPGSPTRSRYCMADVMAEARQDFQKARGLHPPPRLSAPQPHMSQSYHPPHPATAPAAPYRPFPIVSFNHMSKEVLDYELSRDFYCGVLGFIEIPRPAFENEGVWLYGFGLSLHLIKSRYPEKRLLLKGRRIEHFEEALPNVDHMAFITSNLNEVEKQLREHNVFYKRFGSHKTNIHQIFLFDPDGNVIEISNCAPPVGETTCPRVVGMGGPASPQSRL</sequence>
<name>A0A4D9CS97_9STRA</name>
<dbReference type="InterPro" id="IPR037523">
    <property type="entry name" value="VOC_core"/>
</dbReference>
<accession>A0A4D9CS97</accession>
<feature type="region of interest" description="Disordered" evidence="1">
    <location>
        <begin position="25"/>
        <end position="50"/>
    </location>
</feature>
<dbReference type="PROSITE" id="PS51819">
    <property type="entry name" value="VOC"/>
    <property type="match status" value="1"/>
</dbReference>
<dbReference type="InterPro" id="IPR004360">
    <property type="entry name" value="Glyas_Fos-R_dOase_dom"/>
</dbReference>
<dbReference type="Pfam" id="PF00903">
    <property type="entry name" value="Glyoxalase"/>
    <property type="match status" value="1"/>
</dbReference>
<comment type="caution">
    <text evidence="3">The sequence shown here is derived from an EMBL/GenBank/DDBJ whole genome shotgun (WGS) entry which is preliminary data.</text>
</comment>